<name>A0A1J7I4U7_9PEZI</name>
<organism evidence="1 2">
    <name type="scientific">Coniochaeta ligniaria NRRL 30616</name>
    <dbReference type="NCBI Taxonomy" id="1408157"/>
    <lineage>
        <taxon>Eukaryota</taxon>
        <taxon>Fungi</taxon>
        <taxon>Dikarya</taxon>
        <taxon>Ascomycota</taxon>
        <taxon>Pezizomycotina</taxon>
        <taxon>Sordariomycetes</taxon>
        <taxon>Sordariomycetidae</taxon>
        <taxon>Coniochaetales</taxon>
        <taxon>Coniochaetaceae</taxon>
        <taxon>Coniochaeta</taxon>
    </lineage>
</organism>
<keyword evidence="2" id="KW-1185">Reference proteome</keyword>
<evidence type="ECO:0000313" key="2">
    <source>
        <dbReference type="Proteomes" id="UP000182658"/>
    </source>
</evidence>
<dbReference type="Proteomes" id="UP000182658">
    <property type="component" value="Unassembled WGS sequence"/>
</dbReference>
<reference evidence="1 2" key="1">
    <citation type="submission" date="2016-10" db="EMBL/GenBank/DDBJ databases">
        <title>Draft genome sequence of Coniochaeta ligniaria NRRL30616, a lignocellulolytic fungus for bioabatement of inhibitors in plant biomass hydrolysates.</title>
        <authorList>
            <consortium name="DOE Joint Genome Institute"/>
            <person name="Jimenez D.J."/>
            <person name="Hector R.E."/>
            <person name="Riley R."/>
            <person name="Sun H."/>
            <person name="Grigoriev I.V."/>
            <person name="Van Elsas J.D."/>
            <person name="Nichols N.N."/>
        </authorList>
    </citation>
    <scope>NUCLEOTIDE SEQUENCE [LARGE SCALE GENOMIC DNA]</scope>
    <source>
        <strain evidence="1 2">NRRL 30616</strain>
    </source>
</reference>
<feature type="non-terminal residue" evidence="1">
    <location>
        <position position="1"/>
    </location>
</feature>
<protein>
    <submittedName>
        <fullName evidence="1">Uncharacterized protein</fullName>
    </submittedName>
</protein>
<dbReference type="EMBL" id="KV875116">
    <property type="protein sequence ID" value="OIW22403.1"/>
    <property type="molecule type" value="Genomic_DNA"/>
</dbReference>
<accession>A0A1J7I4U7</accession>
<gene>
    <name evidence="1" type="ORF">CONLIGDRAFT_587482</name>
</gene>
<dbReference type="AlphaFoldDB" id="A0A1J7I4U7"/>
<sequence length="50" mass="5872">IYNKLKTNTNYYPTDKYKRIYIESCISNDVATNLEPYLDSEYPNTIVTST</sequence>
<evidence type="ECO:0000313" key="1">
    <source>
        <dbReference type="EMBL" id="OIW22403.1"/>
    </source>
</evidence>
<dbReference type="InParanoid" id="A0A1J7I4U7"/>
<proteinExistence type="predicted"/>